<protein>
    <recommendedName>
        <fullName evidence="3">DUF2642 domain-containing protein</fullName>
    </recommendedName>
</protein>
<evidence type="ECO:0000313" key="1">
    <source>
        <dbReference type="EMBL" id="GIP53104.1"/>
    </source>
</evidence>
<comment type="caution">
    <text evidence="1">The sequence shown here is derived from an EMBL/GenBank/DDBJ whole genome shotgun (WGS) entry which is preliminary data.</text>
</comment>
<evidence type="ECO:0000313" key="2">
    <source>
        <dbReference type="Proteomes" id="UP000679992"/>
    </source>
</evidence>
<dbReference type="Proteomes" id="UP000679992">
    <property type="component" value="Unassembled WGS sequence"/>
</dbReference>
<dbReference type="EMBL" id="BOSL01000006">
    <property type="protein sequence ID" value="GIP53104.1"/>
    <property type="molecule type" value="Genomic_DNA"/>
</dbReference>
<keyword evidence="2" id="KW-1185">Reference proteome</keyword>
<proteinExistence type="predicted"/>
<name>A0ABQ4MAT1_9BACL</name>
<evidence type="ECO:0008006" key="3">
    <source>
        <dbReference type="Google" id="ProtNLM"/>
    </source>
</evidence>
<sequence>MRALQFLLNTPLRTRIRTLQARIELLENRIDHLESSIEASKFPDAETYEKLAKSEGRFLTVIAGESLIQGTLVSIQTESLELIDDSGQVVMIPFPRITAVRF</sequence>
<reference evidence="1 2" key="1">
    <citation type="submission" date="2021-03" db="EMBL/GenBank/DDBJ databases">
        <title>Antimicrobial resistance genes in bacteria isolated from Japanese honey, and their potential for conferring macrolide and lincosamide resistance in the American foulbrood pathogen Paenibacillus larvae.</title>
        <authorList>
            <person name="Okamoto M."/>
            <person name="Kumagai M."/>
            <person name="Kanamori H."/>
            <person name="Takamatsu D."/>
        </authorList>
    </citation>
    <scope>NUCLEOTIDE SEQUENCE [LARGE SCALE GENOMIC DNA]</scope>
    <source>
        <strain evidence="1 2">J42TS3</strain>
    </source>
</reference>
<organism evidence="1 2">
    <name type="scientific">Paenibacillus vini</name>
    <dbReference type="NCBI Taxonomy" id="1476024"/>
    <lineage>
        <taxon>Bacteria</taxon>
        <taxon>Bacillati</taxon>
        <taxon>Bacillota</taxon>
        <taxon>Bacilli</taxon>
        <taxon>Bacillales</taxon>
        <taxon>Paenibacillaceae</taxon>
        <taxon>Paenibacillus</taxon>
    </lineage>
</organism>
<accession>A0ABQ4MAT1</accession>
<dbReference type="RefSeq" id="WP_211021037.1">
    <property type="nucleotide sequence ID" value="NZ_BOSL01000006.1"/>
</dbReference>
<gene>
    <name evidence="1" type="ORF">J42TS3_21390</name>
</gene>